<evidence type="ECO:0000313" key="3">
    <source>
        <dbReference type="Proteomes" id="UP000756346"/>
    </source>
</evidence>
<keyword evidence="3" id="KW-1185">Reference proteome</keyword>
<evidence type="ECO:0000313" key="2">
    <source>
        <dbReference type="EMBL" id="KAH7026456.1"/>
    </source>
</evidence>
<comment type="caution">
    <text evidence="2">The sequence shown here is derived from an EMBL/GenBank/DDBJ whole genome shotgun (WGS) entry which is preliminary data.</text>
</comment>
<feature type="region of interest" description="Disordered" evidence="1">
    <location>
        <begin position="125"/>
        <end position="153"/>
    </location>
</feature>
<dbReference type="RefSeq" id="XP_046009673.1">
    <property type="nucleotide sequence ID" value="XM_046159231.1"/>
</dbReference>
<organism evidence="2 3">
    <name type="scientific">Microdochium trichocladiopsis</name>
    <dbReference type="NCBI Taxonomy" id="1682393"/>
    <lineage>
        <taxon>Eukaryota</taxon>
        <taxon>Fungi</taxon>
        <taxon>Dikarya</taxon>
        <taxon>Ascomycota</taxon>
        <taxon>Pezizomycotina</taxon>
        <taxon>Sordariomycetes</taxon>
        <taxon>Xylariomycetidae</taxon>
        <taxon>Xylariales</taxon>
        <taxon>Microdochiaceae</taxon>
        <taxon>Microdochium</taxon>
    </lineage>
</organism>
<gene>
    <name evidence="2" type="ORF">B0I36DRAFT_366016</name>
</gene>
<evidence type="ECO:0000256" key="1">
    <source>
        <dbReference type="SAM" id="MobiDB-lite"/>
    </source>
</evidence>
<dbReference type="EMBL" id="JAGTJQ010000008">
    <property type="protein sequence ID" value="KAH7026456.1"/>
    <property type="molecule type" value="Genomic_DNA"/>
</dbReference>
<proteinExistence type="predicted"/>
<accession>A0A9P9BN08</accession>
<protein>
    <submittedName>
        <fullName evidence="2">Uncharacterized protein</fullName>
    </submittedName>
</protein>
<dbReference type="OrthoDB" id="10437283at2759"/>
<name>A0A9P9BN08_9PEZI</name>
<reference evidence="2" key="1">
    <citation type="journal article" date="2021" name="Nat. Commun.">
        <title>Genetic determinants of endophytism in the Arabidopsis root mycobiome.</title>
        <authorList>
            <person name="Mesny F."/>
            <person name="Miyauchi S."/>
            <person name="Thiergart T."/>
            <person name="Pickel B."/>
            <person name="Atanasova L."/>
            <person name="Karlsson M."/>
            <person name="Huettel B."/>
            <person name="Barry K.W."/>
            <person name="Haridas S."/>
            <person name="Chen C."/>
            <person name="Bauer D."/>
            <person name="Andreopoulos W."/>
            <person name="Pangilinan J."/>
            <person name="LaButti K."/>
            <person name="Riley R."/>
            <person name="Lipzen A."/>
            <person name="Clum A."/>
            <person name="Drula E."/>
            <person name="Henrissat B."/>
            <person name="Kohler A."/>
            <person name="Grigoriev I.V."/>
            <person name="Martin F.M."/>
            <person name="Hacquard S."/>
        </authorList>
    </citation>
    <scope>NUCLEOTIDE SEQUENCE</scope>
    <source>
        <strain evidence="2">MPI-CAGE-CH-0230</strain>
    </source>
</reference>
<sequence>MPSAARRKKNKERVAARDMVAKTLQQKYPAWAADNVQTVDAGLEDAPVKHRTDTSPDLWSDLLLVAPQPCSPTDAILFTQISQRLALDCQAIFDPTTSCILVRHKESDVEQITNLFQKIIDNEISAHGDTPSQDTPQFESASDGEEGNDFSFW</sequence>
<dbReference type="GeneID" id="70188777"/>
<dbReference type="AlphaFoldDB" id="A0A9P9BN08"/>
<dbReference type="Proteomes" id="UP000756346">
    <property type="component" value="Unassembled WGS sequence"/>
</dbReference>
<feature type="compositionally biased region" description="Acidic residues" evidence="1">
    <location>
        <begin position="142"/>
        <end position="153"/>
    </location>
</feature>
<feature type="compositionally biased region" description="Polar residues" evidence="1">
    <location>
        <begin position="130"/>
        <end position="140"/>
    </location>
</feature>